<reference evidence="8" key="1">
    <citation type="journal article" date="2013" name="Nat. Genet.">
        <title>The Capsella rubella genome and the genomic consequences of rapid mating system evolution.</title>
        <authorList>
            <person name="Slotte T."/>
            <person name="Hazzouri K.M."/>
            <person name="Agren J.A."/>
            <person name="Koenig D."/>
            <person name="Maumus F."/>
            <person name="Guo Y.L."/>
            <person name="Steige K."/>
            <person name="Platts A.E."/>
            <person name="Escobar J.S."/>
            <person name="Newman L.K."/>
            <person name="Wang W."/>
            <person name="Mandakova T."/>
            <person name="Vello E."/>
            <person name="Smith L.M."/>
            <person name="Henz S.R."/>
            <person name="Steffen J."/>
            <person name="Takuno S."/>
            <person name="Brandvain Y."/>
            <person name="Coop G."/>
            <person name="Andolfatto P."/>
            <person name="Hu T.T."/>
            <person name="Blanchette M."/>
            <person name="Clark R.M."/>
            <person name="Quesneville H."/>
            <person name="Nordborg M."/>
            <person name="Gaut B.S."/>
            <person name="Lysak M.A."/>
            <person name="Jenkins J."/>
            <person name="Grimwood J."/>
            <person name="Chapman J."/>
            <person name="Prochnik S."/>
            <person name="Shu S."/>
            <person name="Rokhsar D."/>
            <person name="Schmutz J."/>
            <person name="Weigel D."/>
            <person name="Wright S.I."/>
        </authorList>
    </citation>
    <scope>NUCLEOTIDE SEQUENCE [LARGE SCALE GENOMIC DNA]</scope>
    <source>
        <strain evidence="8">cv. Monte Gargano</strain>
    </source>
</reference>
<feature type="compositionally biased region" description="Basic and acidic residues" evidence="5">
    <location>
        <begin position="30"/>
        <end position="40"/>
    </location>
</feature>
<organism evidence="7 8">
    <name type="scientific">Capsella rubella</name>
    <dbReference type="NCBI Taxonomy" id="81985"/>
    <lineage>
        <taxon>Eukaryota</taxon>
        <taxon>Viridiplantae</taxon>
        <taxon>Streptophyta</taxon>
        <taxon>Embryophyta</taxon>
        <taxon>Tracheophyta</taxon>
        <taxon>Spermatophyta</taxon>
        <taxon>Magnoliopsida</taxon>
        <taxon>eudicotyledons</taxon>
        <taxon>Gunneridae</taxon>
        <taxon>Pentapetalae</taxon>
        <taxon>rosids</taxon>
        <taxon>malvids</taxon>
        <taxon>Brassicales</taxon>
        <taxon>Brassicaceae</taxon>
        <taxon>Camelineae</taxon>
        <taxon>Capsella</taxon>
    </lineage>
</organism>
<proteinExistence type="predicted"/>
<dbReference type="STRING" id="81985.R0ILF6"/>
<dbReference type="SMART" id="SM00353">
    <property type="entry name" value="HLH"/>
    <property type="match status" value="1"/>
</dbReference>
<sequence length="114" mass="13189">MNNDEEFLRLLNSLDNPEAHRINSEGGEDNVSRKRPAESRRHGKKNRVKRQCVTKSSDKSRDDKLLAKIKRELIRSKLEALKEVTPNCPESDINAILDCAIEYLKHLHLAILFR</sequence>
<dbReference type="EMBL" id="KB870805">
    <property type="protein sequence ID" value="EOA37868.1"/>
    <property type="molecule type" value="Genomic_DNA"/>
</dbReference>
<dbReference type="InterPro" id="IPR011598">
    <property type="entry name" value="bHLH_dom"/>
</dbReference>
<evidence type="ECO:0000256" key="2">
    <source>
        <dbReference type="ARBA" id="ARBA00023015"/>
    </source>
</evidence>
<protein>
    <recommendedName>
        <fullName evidence="6">BHLH domain-containing protein</fullName>
    </recommendedName>
</protein>
<evidence type="ECO:0000313" key="7">
    <source>
        <dbReference type="EMBL" id="EOA37868.1"/>
    </source>
</evidence>
<dbReference type="InterPro" id="IPR036638">
    <property type="entry name" value="HLH_DNA-bd_sf"/>
</dbReference>
<comment type="subcellular location">
    <subcellularLocation>
        <location evidence="1">Nucleus</location>
    </subcellularLocation>
</comment>
<name>R0ILF6_9BRAS</name>
<dbReference type="Proteomes" id="UP000029121">
    <property type="component" value="Unassembled WGS sequence"/>
</dbReference>
<accession>R0ILF6</accession>
<feature type="compositionally biased region" description="Basic residues" evidence="5">
    <location>
        <begin position="41"/>
        <end position="52"/>
    </location>
</feature>
<keyword evidence="8" id="KW-1185">Reference proteome</keyword>
<evidence type="ECO:0000256" key="4">
    <source>
        <dbReference type="ARBA" id="ARBA00023242"/>
    </source>
</evidence>
<evidence type="ECO:0000256" key="3">
    <source>
        <dbReference type="ARBA" id="ARBA00023163"/>
    </source>
</evidence>
<evidence type="ECO:0000259" key="6">
    <source>
        <dbReference type="PROSITE" id="PS50888"/>
    </source>
</evidence>
<evidence type="ECO:0000256" key="5">
    <source>
        <dbReference type="SAM" id="MobiDB-lite"/>
    </source>
</evidence>
<keyword evidence="2" id="KW-0805">Transcription regulation</keyword>
<dbReference type="AlphaFoldDB" id="R0ILF6"/>
<gene>
    <name evidence="7" type="ORF">CARUB_v10012043mg</name>
</gene>
<keyword evidence="4" id="KW-0539">Nucleus</keyword>
<dbReference type="SUPFAM" id="SSF47459">
    <property type="entry name" value="HLH, helix-loop-helix DNA-binding domain"/>
    <property type="match status" value="1"/>
</dbReference>
<dbReference type="GO" id="GO:0046983">
    <property type="term" value="F:protein dimerization activity"/>
    <property type="evidence" value="ECO:0007669"/>
    <property type="project" value="InterPro"/>
</dbReference>
<keyword evidence="3" id="KW-0804">Transcription</keyword>
<evidence type="ECO:0000313" key="8">
    <source>
        <dbReference type="Proteomes" id="UP000029121"/>
    </source>
</evidence>
<dbReference type="PROSITE" id="PS50888">
    <property type="entry name" value="BHLH"/>
    <property type="match status" value="1"/>
</dbReference>
<evidence type="ECO:0000256" key="1">
    <source>
        <dbReference type="ARBA" id="ARBA00004123"/>
    </source>
</evidence>
<dbReference type="GO" id="GO:0005634">
    <property type="term" value="C:nucleus"/>
    <property type="evidence" value="ECO:0007669"/>
    <property type="project" value="UniProtKB-SubCell"/>
</dbReference>
<feature type="domain" description="BHLH" evidence="6">
    <location>
        <begin position="58"/>
        <end position="107"/>
    </location>
</feature>
<feature type="non-terminal residue" evidence="7">
    <location>
        <position position="114"/>
    </location>
</feature>
<feature type="region of interest" description="Disordered" evidence="5">
    <location>
        <begin position="18"/>
        <end position="61"/>
    </location>
</feature>